<evidence type="ECO:0000256" key="4">
    <source>
        <dbReference type="RuleBase" id="RU003818"/>
    </source>
</evidence>
<protein>
    <recommendedName>
        <fullName evidence="6">Platelet-derived growth factor (PDGF) family profile domain-containing protein</fullName>
    </recommendedName>
</protein>
<dbReference type="EMBL" id="OU892281">
    <property type="protein sequence ID" value="CAG9769469.1"/>
    <property type="molecule type" value="Genomic_DNA"/>
</dbReference>
<dbReference type="PANTHER" id="PTHR11633">
    <property type="entry name" value="PLATELET-DERIVED GROWTH FACTOR"/>
    <property type="match status" value="1"/>
</dbReference>
<feature type="chain" id="PRO_5040190513" description="Platelet-derived growth factor (PDGF) family profile domain-containing protein" evidence="5">
    <location>
        <begin position="20"/>
        <end position="329"/>
    </location>
</feature>
<evidence type="ECO:0000256" key="5">
    <source>
        <dbReference type="SAM" id="SignalP"/>
    </source>
</evidence>
<dbReference type="PROSITE" id="PS50278">
    <property type="entry name" value="PDGF_2"/>
    <property type="match status" value="1"/>
</dbReference>
<dbReference type="GO" id="GO:0051781">
    <property type="term" value="P:positive regulation of cell division"/>
    <property type="evidence" value="ECO:0007669"/>
    <property type="project" value="UniProtKB-KW"/>
</dbReference>
<keyword evidence="3" id="KW-0497">Mitogen</keyword>
<evidence type="ECO:0000256" key="2">
    <source>
        <dbReference type="ARBA" id="ARBA00023030"/>
    </source>
</evidence>
<keyword evidence="5" id="KW-0732">Signal</keyword>
<dbReference type="GO" id="GO:0008083">
    <property type="term" value="F:growth factor activity"/>
    <property type="evidence" value="ECO:0007669"/>
    <property type="project" value="UniProtKB-KW"/>
</dbReference>
<dbReference type="GO" id="GO:0008284">
    <property type="term" value="P:positive regulation of cell population proliferation"/>
    <property type="evidence" value="ECO:0007669"/>
    <property type="project" value="TreeGrafter"/>
</dbReference>
<reference evidence="7" key="1">
    <citation type="submission" date="2022-01" db="EMBL/GenBank/DDBJ databases">
        <authorList>
            <person name="King R."/>
        </authorList>
    </citation>
    <scope>NUCLEOTIDE SEQUENCE</scope>
</reference>
<keyword evidence="8" id="KW-1185">Reference proteome</keyword>
<dbReference type="Proteomes" id="UP001152799">
    <property type="component" value="Chromosome 5"/>
</dbReference>
<dbReference type="SUPFAM" id="SSF57501">
    <property type="entry name" value="Cystine-knot cytokines"/>
    <property type="match status" value="1"/>
</dbReference>
<dbReference type="Gene3D" id="2.10.90.10">
    <property type="entry name" value="Cystine-knot cytokines"/>
    <property type="match status" value="1"/>
</dbReference>
<gene>
    <name evidence="7" type="ORF">CEUTPL_LOCUS9979</name>
</gene>
<evidence type="ECO:0000256" key="1">
    <source>
        <dbReference type="ARBA" id="ARBA00006686"/>
    </source>
</evidence>
<organism evidence="7 8">
    <name type="scientific">Ceutorhynchus assimilis</name>
    <name type="common">cabbage seed weevil</name>
    <dbReference type="NCBI Taxonomy" id="467358"/>
    <lineage>
        <taxon>Eukaryota</taxon>
        <taxon>Metazoa</taxon>
        <taxon>Ecdysozoa</taxon>
        <taxon>Arthropoda</taxon>
        <taxon>Hexapoda</taxon>
        <taxon>Insecta</taxon>
        <taxon>Pterygota</taxon>
        <taxon>Neoptera</taxon>
        <taxon>Endopterygota</taxon>
        <taxon>Coleoptera</taxon>
        <taxon>Polyphaga</taxon>
        <taxon>Cucujiformia</taxon>
        <taxon>Curculionidae</taxon>
        <taxon>Ceutorhynchinae</taxon>
        <taxon>Ceutorhynchus</taxon>
    </lineage>
</organism>
<dbReference type="PANTHER" id="PTHR11633:SF1">
    <property type="entry name" value="LD28763P"/>
    <property type="match status" value="1"/>
</dbReference>
<dbReference type="GO" id="GO:0005615">
    <property type="term" value="C:extracellular space"/>
    <property type="evidence" value="ECO:0007669"/>
    <property type="project" value="TreeGrafter"/>
</dbReference>
<comment type="similarity">
    <text evidence="1 4">Belongs to the PDGF/VEGF growth factor family.</text>
</comment>
<dbReference type="OrthoDB" id="8878063at2759"/>
<dbReference type="InterPro" id="IPR029034">
    <property type="entry name" value="Cystine-knot_cytokine"/>
</dbReference>
<dbReference type="AlphaFoldDB" id="A0A9N9MQJ0"/>
<evidence type="ECO:0000313" key="7">
    <source>
        <dbReference type="EMBL" id="CAG9769469.1"/>
    </source>
</evidence>
<dbReference type="GO" id="GO:0016020">
    <property type="term" value="C:membrane"/>
    <property type="evidence" value="ECO:0007669"/>
    <property type="project" value="InterPro"/>
</dbReference>
<accession>A0A9N9MQJ0</accession>
<keyword evidence="2 4" id="KW-0339">Growth factor</keyword>
<name>A0A9N9MQJ0_9CUCU</name>
<dbReference type="Pfam" id="PF00341">
    <property type="entry name" value="PDGF"/>
    <property type="match status" value="1"/>
</dbReference>
<feature type="signal peptide" evidence="5">
    <location>
        <begin position="1"/>
        <end position="19"/>
    </location>
</feature>
<dbReference type="InterPro" id="IPR000072">
    <property type="entry name" value="PDGF/VEGF_dom"/>
</dbReference>
<dbReference type="GO" id="GO:0070851">
    <property type="term" value="F:growth factor receptor binding"/>
    <property type="evidence" value="ECO:0007669"/>
    <property type="project" value="TreeGrafter"/>
</dbReference>
<proteinExistence type="inferred from homology"/>
<feature type="domain" description="Platelet-derived growth factor (PDGF) family profile" evidence="6">
    <location>
        <begin position="173"/>
        <end position="241"/>
    </location>
</feature>
<sequence length="329" mass="37133">MKNCLGGIVFLLLVVNIISEDGRVEVQARGAYGNEKRDEGAIVFPSEYSSPFKSGSGYHENGHNYRSQYHYTHGQPYNKPEIEPLDFLALNSSGIPLDFAKSINDYSTLSDLLLNVIEDGPQMGDKNVIANRFGTDEDNENGERTSAQIARPAKCLPELQTVRIAKSNDPNVFYVPECTRVERCGGCCSHPLLSCQPTEIETVTFSVMKTAYNGNRKLKYVGKEPVVVEKHTKCKCGCKIKAEDCNSYQEYVESDCRCRCKNLDEEEKCYKSSQKKLWNPDVCACQCRDVVPCSTGYNFDYNDCKCVQGQFKRRYVLTEGQKEEPTWTD</sequence>
<evidence type="ECO:0000256" key="3">
    <source>
        <dbReference type="ARBA" id="ARBA00023246"/>
    </source>
</evidence>
<evidence type="ECO:0000313" key="8">
    <source>
        <dbReference type="Proteomes" id="UP001152799"/>
    </source>
</evidence>
<evidence type="ECO:0000259" key="6">
    <source>
        <dbReference type="PROSITE" id="PS50278"/>
    </source>
</evidence>
<dbReference type="SMART" id="SM00141">
    <property type="entry name" value="PDGF"/>
    <property type="match status" value="1"/>
</dbReference>